<dbReference type="SUPFAM" id="SSF56436">
    <property type="entry name" value="C-type lectin-like"/>
    <property type="match status" value="1"/>
</dbReference>
<dbReference type="InterPro" id="IPR016187">
    <property type="entry name" value="CTDL_fold"/>
</dbReference>
<dbReference type="InterPro" id="IPR001304">
    <property type="entry name" value="C-type_lectin-like"/>
</dbReference>
<dbReference type="Pfam" id="PF00059">
    <property type="entry name" value="Lectin_C"/>
    <property type="match status" value="1"/>
</dbReference>
<proteinExistence type="predicted"/>
<dbReference type="PANTHER" id="PTHR22803">
    <property type="entry name" value="MANNOSE, PHOSPHOLIPASE, LECTIN RECEPTOR RELATED"/>
    <property type="match status" value="1"/>
</dbReference>
<dbReference type="InterPro" id="IPR050111">
    <property type="entry name" value="C-type_lectin/snaclec_domain"/>
</dbReference>
<evidence type="ECO:0000259" key="1">
    <source>
        <dbReference type="SMART" id="SM00034"/>
    </source>
</evidence>
<dbReference type="Proteomes" id="UP001176961">
    <property type="component" value="Unassembled WGS sequence"/>
</dbReference>
<gene>
    <name evidence="2" type="ORF">CYNAS_LOCUS13600</name>
</gene>
<name>A0AA36H0S4_CYLNA</name>
<dbReference type="EMBL" id="CATQJL010000305">
    <property type="protein sequence ID" value="CAJ0601617.1"/>
    <property type="molecule type" value="Genomic_DNA"/>
</dbReference>
<protein>
    <recommendedName>
        <fullName evidence="1">C-type lectin domain-containing protein</fullName>
    </recommendedName>
</protein>
<organism evidence="2 3">
    <name type="scientific">Cylicocyclus nassatus</name>
    <name type="common">Nematode worm</name>
    <dbReference type="NCBI Taxonomy" id="53992"/>
    <lineage>
        <taxon>Eukaryota</taxon>
        <taxon>Metazoa</taxon>
        <taxon>Ecdysozoa</taxon>
        <taxon>Nematoda</taxon>
        <taxon>Chromadorea</taxon>
        <taxon>Rhabditida</taxon>
        <taxon>Rhabditina</taxon>
        <taxon>Rhabditomorpha</taxon>
        <taxon>Strongyloidea</taxon>
        <taxon>Strongylidae</taxon>
        <taxon>Cylicocyclus</taxon>
    </lineage>
</organism>
<keyword evidence="3" id="KW-1185">Reference proteome</keyword>
<comment type="caution">
    <text evidence="2">The sequence shown here is derived from an EMBL/GenBank/DDBJ whole genome shotgun (WGS) entry which is preliminary data.</text>
</comment>
<dbReference type="AlphaFoldDB" id="A0AA36H0S4"/>
<sequence length="157" mass="18089">MQLLLFALLPLAGGFPYAKKNEPIFRNLNQYPGFFYMNRSNAAHPGRCESGWTYYDETDACYKNFFNKPFQAAESLCISFGGHLTSIHSWKENLFVADLAKTGFTIPNWNWTTWIGLLVSDPLVISDVILWYQKWVDAECTINMRSFVCKKVALHDE</sequence>
<feature type="domain" description="C-type lectin" evidence="1">
    <location>
        <begin position="48"/>
        <end position="150"/>
    </location>
</feature>
<dbReference type="InterPro" id="IPR016186">
    <property type="entry name" value="C-type_lectin-like/link_sf"/>
</dbReference>
<dbReference type="CDD" id="cd00037">
    <property type="entry name" value="CLECT"/>
    <property type="match status" value="1"/>
</dbReference>
<reference evidence="2" key="1">
    <citation type="submission" date="2023-07" db="EMBL/GenBank/DDBJ databases">
        <authorList>
            <consortium name="CYATHOMIX"/>
        </authorList>
    </citation>
    <scope>NUCLEOTIDE SEQUENCE</scope>
    <source>
        <strain evidence="2">N/A</strain>
    </source>
</reference>
<accession>A0AA36H0S4</accession>
<dbReference type="Gene3D" id="3.10.100.10">
    <property type="entry name" value="Mannose-Binding Protein A, subunit A"/>
    <property type="match status" value="1"/>
</dbReference>
<dbReference type="SMART" id="SM00034">
    <property type="entry name" value="CLECT"/>
    <property type="match status" value="1"/>
</dbReference>
<evidence type="ECO:0000313" key="3">
    <source>
        <dbReference type="Proteomes" id="UP001176961"/>
    </source>
</evidence>
<evidence type="ECO:0000313" key="2">
    <source>
        <dbReference type="EMBL" id="CAJ0601617.1"/>
    </source>
</evidence>